<evidence type="ECO:0000259" key="5">
    <source>
        <dbReference type="PROSITE" id="PS50995"/>
    </source>
</evidence>
<dbReference type="PROSITE" id="PS50995">
    <property type="entry name" value="HTH_MARR_2"/>
    <property type="match status" value="1"/>
</dbReference>
<dbReference type="InterPro" id="IPR000835">
    <property type="entry name" value="HTH_MarR-typ"/>
</dbReference>
<evidence type="ECO:0000256" key="3">
    <source>
        <dbReference type="ARBA" id="ARBA00023163"/>
    </source>
</evidence>
<dbReference type="PANTHER" id="PTHR42756:SF1">
    <property type="entry name" value="TRANSCRIPTIONAL REPRESSOR OF EMRAB OPERON"/>
    <property type="match status" value="1"/>
</dbReference>
<dbReference type="Proteomes" id="UP001629274">
    <property type="component" value="Unassembled WGS sequence"/>
</dbReference>
<feature type="region of interest" description="Disordered" evidence="4">
    <location>
        <begin position="190"/>
        <end position="213"/>
    </location>
</feature>
<dbReference type="PANTHER" id="PTHR42756">
    <property type="entry name" value="TRANSCRIPTIONAL REGULATOR, MARR"/>
    <property type="match status" value="1"/>
</dbReference>
<dbReference type="RefSeq" id="WP_408263440.1">
    <property type="nucleotide sequence ID" value="NZ_JAQQCK010000012.1"/>
</dbReference>
<dbReference type="InterPro" id="IPR036390">
    <property type="entry name" value="WH_DNA-bd_sf"/>
</dbReference>
<dbReference type="SMART" id="SM00347">
    <property type="entry name" value="HTH_MARR"/>
    <property type="match status" value="1"/>
</dbReference>
<dbReference type="SUPFAM" id="SSF46785">
    <property type="entry name" value="Winged helix' DNA-binding domain"/>
    <property type="match status" value="1"/>
</dbReference>
<name>A0ABW9BGN6_9BURK</name>
<gene>
    <name evidence="6" type="ORF">PQR03_16645</name>
</gene>
<sequence>MEAAGDSADPDNLRGVKAARGRCNAVTEKGNKKMTKDSGSAVETAFEDSQRELYKHPGYLIRRLHQISVSIFLTQAQEYDLTQVQWGALTMIDANPGIDQTALGRLIAIDRQTVSTVVQRLCEKGLLRREQKDRRSSALFVTGAAKALIKIMREQLPAVDQILLEPLTATERRVFMELLTKLVNVNNSLSRAPLGPGESPKRSRKVSTDASVI</sequence>
<evidence type="ECO:0000256" key="4">
    <source>
        <dbReference type="SAM" id="MobiDB-lite"/>
    </source>
</evidence>
<evidence type="ECO:0000256" key="2">
    <source>
        <dbReference type="ARBA" id="ARBA00023125"/>
    </source>
</evidence>
<keyword evidence="1" id="KW-0805">Transcription regulation</keyword>
<dbReference type="InterPro" id="IPR036388">
    <property type="entry name" value="WH-like_DNA-bd_sf"/>
</dbReference>
<proteinExistence type="predicted"/>
<dbReference type="Pfam" id="PF12802">
    <property type="entry name" value="MarR_2"/>
    <property type="match status" value="1"/>
</dbReference>
<keyword evidence="7" id="KW-1185">Reference proteome</keyword>
<evidence type="ECO:0000313" key="7">
    <source>
        <dbReference type="Proteomes" id="UP001629274"/>
    </source>
</evidence>
<keyword evidence="2" id="KW-0238">DNA-binding</keyword>
<keyword evidence="3" id="KW-0804">Transcription</keyword>
<feature type="domain" description="HTH marR-type" evidence="5">
    <location>
        <begin position="57"/>
        <end position="184"/>
    </location>
</feature>
<dbReference type="Gene3D" id="1.10.10.10">
    <property type="entry name" value="Winged helix-like DNA-binding domain superfamily/Winged helix DNA-binding domain"/>
    <property type="match status" value="1"/>
</dbReference>
<organism evidence="6 7">
    <name type="scientific">Paraburkholderia phytofirmans</name>
    <dbReference type="NCBI Taxonomy" id="261302"/>
    <lineage>
        <taxon>Bacteria</taxon>
        <taxon>Pseudomonadati</taxon>
        <taxon>Pseudomonadota</taxon>
        <taxon>Betaproteobacteria</taxon>
        <taxon>Burkholderiales</taxon>
        <taxon>Burkholderiaceae</taxon>
        <taxon>Paraburkholderia</taxon>
    </lineage>
</organism>
<evidence type="ECO:0000313" key="6">
    <source>
        <dbReference type="EMBL" id="MFM0239759.1"/>
    </source>
</evidence>
<evidence type="ECO:0000256" key="1">
    <source>
        <dbReference type="ARBA" id="ARBA00023015"/>
    </source>
</evidence>
<dbReference type="EMBL" id="JAQQDR010000005">
    <property type="protein sequence ID" value="MFM0239759.1"/>
    <property type="molecule type" value="Genomic_DNA"/>
</dbReference>
<protein>
    <submittedName>
        <fullName evidence="6">MarR family winged helix-turn-helix transcriptional regulator</fullName>
    </submittedName>
</protein>
<accession>A0ABW9BGN6</accession>
<comment type="caution">
    <text evidence="6">The sequence shown here is derived from an EMBL/GenBank/DDBJ whole genome shotgun (WGS) entry which is preliminary data.</text>
</comment>
<reference evidence="6 7" key="1">
    <citation type="journal article" date="2024" name="Chem. Sci.">
        <title>Discovery of megapolipeptins by genome mining of a Burkholderiales bacteria collection.</title>
        <authorList>
            <person name="Paulo B.S."/>
            <person name="Recchia M.J.J."/>
            <person name="Lee S."/>
            <person name="Fergusson C.H."/>
            <person name="Romanowski S.B."/>
            <person name="Hernandez A."/>
            <person name="Krull N."/>
            <person name="Liu D.Y."/>
            <person name="Cavanagh H."/>
            <person name="Bos A."/>
            <person name="Gray C.A."/>
            <person name="Murphy B.T."/>
            <person name="Linington R.G."/>
            <person name="Eustaquio A.S."/>
        </authorList>
    </citation>
    <scope>NUCLEOTIDE SEQUENCE [LARGE SCALE GENOMIC DNA]</scope>
    <source>
        <strain evidence="6 7">RL17-351-BIE-A</strain>
    </source>
</reference>